<sequence length="440" mass="47619">MEALLAYVDVPPDCREAIPLLNLENQAFAKILKRMLKKLEKGEISVQKQLPKISNDGNEENSDYLFVGTSQEESSNILFARLPDSTGGNEIYRLPFLRFSVRKANEPEKVETKEDTEKVKDQSNETNDKLELCLENTIKSLNDKIDNFGSQLTKLLESLPQNPKPSRPRPRKSETPAAAKTTTTTAATITTTSTATAPNAPNATPAPKSTPTPRPTPANKPKTPGTPAAATAAAAASGGNQSKSTPNKSSSVHFPGNQSNNQITESKAKPKNKATESSTTVKASGDTNTNANSMSTIDSAINKVLSRINKGKDIDIGTALQERLSGINGKDTASIDYDVDIDSLSSPPPPQHIVEEYRCPVGLPKRNLVAISPTVSFTVKPVQSSVPSTKRDHSSIIEEEEEDDDSVLNSVSAQDDCTIINVQSSGEKKHKHKRRKHTQE</sequence>
<evidence type="ECO:0000313" key="3">
    <source>
        <dbReference type="WBParaSite" id="TREG1_134080.1"/>
    </source>
</evidence>
<reference evidence="2" key="1">
    <citation type="submission" date="2022-06" db="EMBL/GenBank/DDBJ databases">
        <authorList>
            <person name="Berger JAMES D."/>
            <person name="Berger JAMES D."/>
        </authorList>
    </citation>
    <scope>NUCLEOTIDE SEQUENCE [LARGE SCALE GENOMIC DNA]</scope>
</reference>
<proteinExistence type="predicted"/>
<feature type="compositionally biased region" description="Polar residues" evidence="1">
    <location>
        <begin position="275"/>
        <end position="294"/>
    </location>
</feature>
<dbReference type="Proteomes" id="UP000050795">
    <property type="component" value="Unassembled WGS sequence"/>
</dbReference>
<feature type="compositionally biased region" description="Polar residues" evidence="1">
    <location>
        <begin position="407"/>
        <end position="425"/>
    </location>
</feature>
<evidence type="ECO:0000313" key="2">
    <source>
        <dbReference type="Proteomes" id="UP000050795"/>
    </source>
</evidence>
<feature type="region of interest" description="Disordered" evidence="1">
    <location>
        <begin position="106"/>
        <end position="126"/>
    </location>
</feature>
<evidence type="ECO:0000256" key="1">
    <source>
        <dbReference type="SAM" id="MobiDB-lite"/>
    </source>
</evidence>
<keyword evidence="2" id="KW-1185">Reference proteome</keyword>
<evidence type="ECO:0000313" key="4">
    <source>
        <dbReference type="WBParaSite" id="TREG1_134080.2"/>
    </source>
</evidence>
<accession>A0AA85J7F6</accession>
<feature type="region of interest" description="Disordered" evidence="1">
    <location>
        <begin position="157"/>
        <end position="294"/>
    </location>
</feature>
<feature type="compositionally biased region" description="Low complexity" evidence="1">
    <location>
        <begin position="219"/>
        <end position="236"/>
    </location>
</feature>
<reference evidence="3 4" key="2">
    <citation type="submission" date="2023-11" db="UniProtKB">
        <authorList>
            <consortium name="WormBaseParasite"/>
        </authorList>
    </citation>
    <scope>IDENTIFICATION</scope>
</reference>
<feature type="compositionally biased region" description="Basic residues" evidence="1">
    <location>
        <begin position="428"/>
        <end position="440"/>
    </location>
</feature>
<feature type="compositionally biased region" description="Pro residues" evidence="1">
    <location>
        <begin position="208"/>
        <end position="218"/>
    </location>
</feature>
<feature type="compositionally biased region" description="Polar residues" evidence="1">
    <location>
        <begin position="238"/>
        <end position="265"/>
    </location>
</feature>
<protein>
    <submittedName>
        <fullName evidence="3 4">Uncharacterized protein</fullName>
    </submittedName>
</protein>
<dbReference type="WBParaSite" id="TREG1_134080.2">
    <property type="protein sequence ID" value="TREG1_134080.2"/>
    <property type="gene ID" value="TREG1_134080"/>
</dbReference>
<feature type="compositionally biased region" description="Acidic residues" evidence="1">
    <location>
        <begin position="397"/>
        <end position="406"/>
    </location>
</feature>
<dbReference type="WBParaSite" id="TREG1_134080.1">
    <property type="protein sequence ID" value="TREG1_134080.1"/>
    <property type="gene ID" value="TREG1_134080"/>
</dbReference>
<feature type="region of interest" description="Disordered" evidence="1">
    <location>
        <begin position="383"/>
        <end position="440"/>
    </location>
</feature>
<dbReference type="AlphaFoldDB" id="A0AA85J7F6"/>
<organism evidence="2 3">
    <name type="scientific">Trichobilharzia regenti</name>
    <name type="common">Nasal bird schistosome</name>
    <dbReference type="NCBI Taxonomy" id="157069"/>
    <lineage>
        <taxon>Eukaryota</taxon>
        <taxon>Metazoa</taxon>
        <taxon>Spiralia</taxon>
        <taxon>Lophotrochozoa</taxon>
        <taxon>Platyhelminthes</taxon>
        <taxon>Trematoda</taxon>
        <taxon>Digenea</taxon>
        <taxon>Strigeidida</taxon>
        <taxon>Schistosomatoidea</taxon>
        <taxon>Schistosomatidae</taxon>
        <taxon>Trichobilharzia</taxon>
    </lineage>
</organism>
<feature type="compositionally biased region" description="Low complexity" evidence="1">
    <location>
        <begin position="175"/>
        <end position="207"/>
    </location>
</feature>
<name>A0AA85J7F6_TRIRE</name>